<reference evidence="3" key="1">
    <citation type="submission" date="2017-02" db="EMBL/GenBank/DDBJ databases">
        <authorList>
            <person name="Varghese N."/>
            <person name="Submissions S."/>
        </authorList>
    </citation>
    <scope>NUCLEOTIDE SEQUENCE [LARGE SCALE GENOMIC DNA]</scope>
    <source>
        <strain evidence="3">ATCC 27094</strain>
    </source>
</reference>
<organism evidence="2 3">
    <name type="scientific">Enhydrobacter aerosaccus</name>
    <dbReference type="NCBI Taxonomy" id="225324"/>
    <lineage>
        <taxon>Bacteria</taxon>
        <taxon>Pseudomonadati</taxon>
        <taxon>Pseudomonadota</taxon>
        <taxon>Alphaproteobacteria</taxon>
        <taxon>Hyphomicrobiales</taxon>
        <taxon>Enhydrobacter</taxon>
    </lineage>
</organism>
<dbReference type="Proteomes" id="UP000190092">
    <property type="component" value="Unassembled WGS sequence"/>
</dbReference>
<gene>
    <name evidence="2" type="ORF">SAMN02745126_02806</name>
</gene>
<feature type="chain" id="PRO_5012865924" evidence="1">
    <location>
        <begin position="29"/>
        <end position="194"/>
    </location>
</feature>
<feature type="signal peptide" evidence="1">
    <location>
        <begin position="1"/>
        <end position="28"/>
    </location>
</feature>
<sequence length="194" mass="21438">MRTIVKSAIGRTIATAALAAGLPVLAHAATIGNSYHAIQYDYRDFYAATDNKPFRVVLQGNPYPNLEPGEVARRLLPVMQANKPEPRLTFTYATPAEPQYPDYRLVLVFNPANDLNSAEVCRGVSRLRPGTPERIYVYGVYCRNDQAMAEATGWTTSSAPEDAAMGDLMKDLFNVVFSRSPYLQQQDSGHAHGR</sequence>
<proteinExistence type="predicted"/>
<keyword evidence="3" id="KW-1185">Reference proteome</keyword>
<evidence type="ECO:0000313" key="3">
    <source>
        <dbReference type="Proteomes" id="UP000190092"/>
    </source>
</evidence>
<keyword evidence="1" id="KW-0732">Signal</keyword>
<accession>A0A1T4PGN5</accession>
<evidence type="ECO:0000313" key="2">
    <source>
        <dbReference type="EMBL" id="SJZ90551.1"/>
    </source>
</evidence>
<name>A0A1T4PGN5_9HYPH</name>
<protein>
    <submittedName>
        <fullName evidence="2">Uncharacterized protein</fullName>
    </submittedName>
</protein>
<evidence type="ECO:0000256" key="1">
    <source>
        <dbReference type="SAM" id="SignalP"/>
    </source>
</evidence>
<dbReference type="EMBL" id="FUWJ01000002">
    <property type="protein sequence ID" value="SJZ90551.1"/>
    <property type="molecule type" value="Genomic_DNA"/>
</dbReference>
<dbReference type="AlphaFoldDB" id="A0A1T4PGN5"/>